<keyword evidence="6" id="KW-1185">Reference proteome</keyword>
<feature type="signal peptide" evidence="3">
    <location>
        <begin position="1"/>
        <end position="25"/>
    </location>
</feature>
<dbReference type="Proteomes" id="UP000429555">
    <property type="component" value="Unassembled WGS sequence"/>
</dbReference>
<keyword evidence="2 3" id="KW-0732">Signal</keyword>
<proteinExistence type="inferred from homology"/>
<comment type="caution">
    <text evidence="5">The sequence shown here is derived from an EMBL/GenBank/DDBJ whole genome shotgun (WGS) entry which is preliminary data.</text>
</comment>
<feature type="chain" id="PRO_5026070921" evidence="3">
    <location>
        <begin position="26"/>
        <end position="265"/>
    </location>
</feature>
<evidence type="ECO:0000256" key="1">
    <source>
        <dbReference type="ARBA" id="ARBA00010333"/>
    </source>
</evidence>
<dbReference type="InterPro" id="IPR001638">
    <property type="entry name" value="Solute-binding_3/MltF_N"/>
</dbReference>
<dbReference type="PANTHER" id="PTHR35936">
    <property type="entry name" value="MEMBRANE-BOUND LYTIC MUREIN TRANSGLYCOSYLASE F"/>
    <property type="match status" value="1"/>
</dbReference>
<evidence type="ECO:0000256" key="2">
    <source>
        <dbReference type="ARBA" id="ARBA00022729"/>
    </source>
</evidence>
<dbReference type="SUPFAM" id="SSF53850">
    <property type="entry name" value="Periplasmic binding protein-like II"/>
    <property type="match status" value="1"/>
</dbReference>
<dbReference type="Pfam" id="PF00497">
    <property type="entry name" value="SBP_bac_3"/>
    <property type="match status" value="1"/>
</dbReference>
<evidence type="ECO:0000313" key="5">
    <source>
        <dbReference type="EMBL" id="MVW76415.1"/>
    </source>
</evidence>
<feature type="domain" description="Solute-binding protein family 3/N-terminal" evidence="4">
    <location>
        <begin position="41"/>
        <end position="250"/>
    </location>
</feature>
<evidence type="ECO:0000259" key="4">
    <source>
        <dbReference type="Pfam" id="PF00497"/>
    </source>
</evidence>
<comment type="similarity">
    <text evidence="1">Belongs to the bacterial solute-binding protein 3 family.</text>
</comment>
<dbReference type="PANTHER" id="PTHR35936:SF25">
    <property type="entry name" value="ABC TRANSPORTER SUBSTRATE-BINDING PROTEIN"/>
    <property type="match status" value="1"/>
</dbReference>
<evidence type="ECO:0000313" key="6">
    <source>
        <dbReference type="Proteomes" id="UP000429555"/>
    </source>
</evidence>
<gene>
    <name evidence="5" type="ORF">GJV18_13935</name>
</gene>
<name>A0A6I4KVJ7_9PSED</name>
<evidence type="ECO:0000256" key="3">
    <source>
        <dbReference type="SAM" id="SignalP"/>
    </source>
</evidence>
<dbReference type="EMBL" id="WKJZ01000002">
    <property type="protein sequence ID" value="MVW76415.1"/>
    <property type="molecule type" value="Genomic_DNA"/>
</dbReference>
<reference evidence="5 6" key="1">
    <citation type="submission" date="2019-11" db="EMBL/GenBank/DDBJ databases">
        <title>Pseudomonas flavidum sp. nov., isolated from Baiyang Lake.</title>
        <authorList>
            <person name="Zhao Y."/>
        </authorList>
    </citation>
    <scope>NUCLEOTIDE SEQUENCE [LARGE SCALE GENOMIC DNA]</scope>
    <source>
        <strain evidence="6">R-22-3 w-18</strain>
    </source>
</reference>
<accession>A0A6I4KVJ7</accession>
<dbReference type="Gene3D" id="3.40.190.10">
    <property type="entry name" value="Periplasmic binding protein-like II"/>
    <property type="match status" value="2"/>
</dbReference>
<dbReference type="AlphaFoldDB" id="A0A6I4KVJ7"/>
<organism evidence="5 6">
    <name type="scientific">Pseudomonas xionganensis</name>
    <dbReference type="NCBI Taxonomy" id="2654845"/>
    <lineage>
        <taxon>Bacteria</taxon>
        <taxon>Pseudomonadati</taxon>
        <taxon>Pseudomonadota</taxon>
        <taxon>Gammaproteobacteria</taxon>
        <taxon>Pseudomonadales</taxon>
        <taxon>Pseudomonadaceae</taxon>
        <taxon>Pseudomonas</taxon>
    </lineage>
</organism>
<sequence length="265" mass="30159">MRWCPRLSLLLRCLLLALLSTSVQAGDRVVRVGTGDWVPYLDQHQADGGALGRLVQAVFQAAGYRVEILFHPWDRNLLLLQQGSLDAVMPYSCNEARRQISQCSDEVLRGEVVLFHRVDKPFDWQQLEDLRAFRIGSNLGYSYGPQFDAAVQAGALQVQQASKEETNFRLLLLGRIDLHPQDRAVGYAMLRRLFSADEQALITHHPRELNREPLHLLFRKYDDRGRRLMALFNQGVQRLAASGELQALQQALYSGRADSWIPQQP</sequence>
<protein>
    <submittedName>
        <fullName evidence="5">Transporter substrate-binding domain-containing protein</fullName>
    </submittedName>
</protein>